<protein>
    <submittedName>
        <fullName evidence="1">Uncharacterized protein</fullName>
    </submittedName>
</protein>
<dbReference type="InParanoid" id="A0A1B7MI32"/>
<dbReference type="OrthoDB" id="2633880at2759"/>
<dbReference type="STRING" id="1314800.A0A1B7MI32"/>
<proteinExistence type="predicted"/>
<dbReference type="Proteomes" id="UP000092154">
    <property type="component" value="Unassembled WGS sequence"/>
</dbReference>
<evidence type="ECO:0000313" key="1">
    <source>
        <dbReference type="EMBL" id="OAX32252.1"/>
    </source>
</evidence>
<dbReference type="EMBL" id="KV449067">
    <property type="protein sequence ID" value="OAX32252.1"/>
    <property type="molecule type" value="Genomic_DNA"/>
</dbReference>
<gene>
    <name evidence="1" type="ORF">K503DRAFT_870248</name>
</gene>
<dbReference type="AlphaFoldDB" id="A0A1B7MI32"/>
<keyword evidence="2" id="KW-1185">Reference proteome</keyword>
<evidence type="ECO:0000313" key="2">
    <source>
        <dbReference type="Proteomes" id="UP000092154"/>
    </source>
</evidence>
<reference evidence="1 2" key="1">
    <citation type="submission" date="2016-06" db="EMBL/GenBank/DDBJ databases">
        <title>Comparative genomics of the ectomycorrhizal sister species Rhizopogon vinicolor and Rhizopogon vesiculosus (Basidiomycota: Boletales) reveals a divergence of the mating type B locus.</title>
        <authorList>
            <consortium name="DOE Joint Genome Institute"/>
            <person name="Mujic A.B."/>
            <person name="Kuo A."/>
            <person name="Tritt A."/>
            <person name="Lipzen A."/>
            <person name="Chen C."/>
            <person name="Johnson J."/>
            <person name="Sharma A."/>
            <person name="Barry K."/>
            <person name="Grigoriev I.V."/>
            <person name="Spatafora J.W."/>
        </authorList>
    </citation>
    <scope>NUCLEOTIDE SEQUENCE [LARGE SCALE GENOMIC DNA]</scope>
    <source>
        <strain evidence="1 2">AM-OR11-026</strain>
    </source>
</reference>
<name>A0A1B7MI32_9AGAM</name>
<organism evidence="1 2">
    <name type="scientific">Rhizopogon vinicolor AM-OR11-026</name>
    <dbReference type="NCBI Taxonomy" id="1314800"/>
    <lineage>
        <taxon>Eukaryota</taxon>
        <taxon>Fungi</taxon>
        <taxon>Dikarya</taxon>
        <taxon>Basidiomycota</taxon>
        <taxon>Agaricomycotina</taxon>
        <taxon>Agaricomycetes</taxon>
        <taxon>Agaricomycetidae</taxon>
        <taxon>Boletales</taxon>
        <taxon>Suillineae</taxon>
        <taxon>Rhizopogonaceae</taxon>
        <taxon>Rhizopogon</taxon>
    </lineage>
</organism>
<sequence>MFNYPIMTSPASTSNPPPYGSDTSMCLFLNDKGRLPQDDAFYKLVEEARQGFLASNDIMQYMAQSTFMDDPTPEAQQEREDDIRDFLRYNCPVVVGCKPAPSRSGADGGHSHDSLYRAEKVSGKEHAYLNQDMIDRWAEKRCPPGRRHLLTFLLKLILLREFTSAAWSLFSKKSTSGTPFSPEPDVWVSECGHAFVSYRRGKSRDPQSIVFINDEGGYIDIPAIDTPVLRRLASGDWSVFQRDVITSMGPYRKAHQKDYLERVWALRCACTGLGSGLVVI</sequence>
<accession>A0A1B7MI32</accession>